<evidence type="ECO:0000256" key="9">
    <source>
        <dbReference type="ARBA" id="ARBA00023033"/>
    </source>
</evidence>
<dbReference type="GO" id="GO:0016020">
    <property type="term" value="C:membrane"/>
    <property type="evidence" value="ECO:0007669"/>
    <property type="project" value="UniProtKB-SubCell"/>
</dbReference>
<dbReference type="OrthoDB" id="2789670at2759"/>
<evidence type="ECO:0000313" key="12">
    <source>
        <dbReference type="EMBL" id="PWA98426.1"/>
    </source>
</evidence>
<evidence type="ECO:0000256" key="6">
    <source>
        <dbReference type="ARBA" id="ARBA00022989"/>
    </source>
</evidence>
<comment type="caution">
    <text evidence="12">The sequence shown here is derived from an EMBL/GenBank/DDBJ whole genome shotgun (WGS) entry which is preliminary data.</text>
</comment>
<keyword evidence="4 11" id="KW-0812">Transmembrane</keyword>
<sequence>MPLSLYLFFANLLFLFFIILLKSNKSKKKNNKLPPQPWKLPLLGNLHNFIGADQPHRTLARLACKLGPIVRLQLGEVSAIVVSSSSVAKEIMKTHDLSFADRPKLLMGEIVLYNYASIGFAPYGEYWRQMRKICTLELLSAKKVRSFQSIREIESWNLVKVLANNSSSQRVVNLTEKIYTLMNTIIFRAMVGSVAKDQEQLLLLIDELMYLASGFDLSDLFPSIKILPRVTGMRNRLRGIRARMDVILDDVILEHQQRHAAGGQNSEEITEDLLDVLLRLKDDDGLEIPLTLDNIKAVFLVSTPLLPLNC</sequence>
<dbReference type="GO" id="GO:0004497">
    <property type="term" value="F:monooxygenase activity"/>
    <property type="evidence" value="ECO:0007669"/>
    <property type="project" value="UniProtKB-KW"/>
</dbReference>
<evidence type="ECO:0000256" key="7">
    <source>
        <dbReference type="ARBA" id="ARBA00023002"/>
    </source>
</evidence>
<evidence type="ECO:0000256" key="11">
    <source>
        <dbReference type="SAM" id="Phobius"/>
    </source>
</evidence>
<gene>
    <name evidence="12" type="ORF">CTI12_AA019410</name>
</gene>
<dbReference type="Proteomes" id="UP000245207">
    <property type="component" value="Unassembled WGS sequence"/>
</dbReference>
<dbReference type="SUPFAM" id="SSF48264">
    <property type="entry name" value="Cytochrome P450"/>
    <property type="match status" value="1"/>
</dbReference>
<keyword evidence="5" id="KW-0479">Metal-binding</keyword>
<dbReference type="AlphaFoldDB" id="A0A2U1QK93"/>
<proteinExistence type="inferred from homology"/>
<dbReference type="PANTHER" id="PTHR47955:SF9">
    <property type="entry name" value="PREMNASPIRODIENE OXYGENASE-LIKE"/>
    <property type="match status" value="1"/>
</dbReference>
<dbReference type="STRING" id="35608.A0A2U1QK93"/>
<evidence type="ECO:0000256" key="5">
    <source>
        <dbReference type="ARBA" id="ARBA00022723"/>
    </source>
</evidence>
<dbReference type="GO" id="GO:0020037">
    <property type="term" value="F:heme binding"/>
    <property type="evidence" value="ECO:0007669"/>
    <property type="project" value="InterPro"/>
</dbReference>
<comment type="similarity">
    <text evidence="2">Belongs to the cytochrome P450 family.</text>
</comment>
<evidence type="ECO:0000256" key="2">
    <source>
        <dbReference type="ARBA" id="ARBA00010617"/>
    </source>
</evidence>
<evidence type="ECO:0000256" key="4">
    <source>
        <dbReference type="ARBA" id="ARBA00022692"/>
    </source>
</evidence>
<keyword evidence="3" id="KW-0349">Heme</keyword>
<feature type="transmembrane region" description="Helical" evidence="11">
    <location>
        <begin position="6"/>
        <end position="23"/>
    </location>
</feature>
<evidence type="ECO:0000256" key="8">
    <source>
        <dbReference type="ARBA" id="ARBA00023004"/>
    </source>
</evidence>
<dbReference type="GO" id="GO:0005506">
    <property type="term" value="F:iron ion binding"/>
    <property type="evidence" value="ECO:0007669"/>
    <property type="project" value="InterPro"/>
</dbReference>
<comment type="subcellular location">
    <subcellularLocation>
        <location evidence="1">Membrane</location>
    </subcellularLocation>
</comment>
<evidence type="ECO:0000256" key="10">
    <source>
        <dbReference type="ARBA" id="ARBA00023136"/>
    </source>
</evidence>
<name>A0A2U1QK93_ARTAN</name>
<dbReference type="InterPro" id="IPR001128">
    <property type="entry name" value="Cyt_P450"/>
</dbReference>
<organism evidence="12 13">
    <name type="scientific">Artemisia annua</name>
    <name type="common">Sweet wormwood</name>
    <dbReference type="NCBI Taxonomy" id="35608"/>
    <lineage>
        <taxon>Eukaryota</taxon>
        <taxon>Viridiplantae</taxon>
        <taxon>Streptophyta</taxon>
        <taxon>Embryophyta</taxon>
        <taxon>Tracheophyta</taxon>
        <taxon>Spermatophyta</taxon>
        <taxon>Magnoliopsida</taxon>
        <taxon>eudicotyledons</taxon>
        <taxon>Gunneridae</taxon>
        <taxon>Pentapetalae</taxon>
        <taxon>asterids</taxon>
        <taxon>campanulids</taxon>
        <taxon>Asterales</taxon>
        <taxon>Asteraceae</taxon>
        <taxon>Asteroideae</taxon>
        <taxon>Anthemideae</taxon>
        <taxon>Artemisiinae</taxon>
        <taxon>Artemisia</taxon>
    </lineage>
</organism>
<accession>A0A2U1QK93</accession>
<evidence type="ECO:0000256" key="1">
    <source>
        <dbReference type="ARBA" id="ARBA00004370"/>
    </source>
</evidence>
<keyword evidence="8" id="KW-0408">Iron</keyword>
<dbReference type="EMBL" id="PKPP01000068">
    <property type="protein sequence ID" value="PWA98426.1"/>
    <property type="molecule type" value="Genomic_DNA"/>
</dbReference>
<keyword evidence="10 11" id="KW-0472">Membrane</keyword>
<keyword evidence="9" id="KW-0503">Monooxygenase</keyword>
<reference evidence="12 13" key="1">
    <citation type="journal article" date="2018" name="Mol. Plant">
        <title>The genome of Artemisia annua provides insight into the evolution of Asteraceae family and artemisinin biosynthesis.</title>
        <authorList>
            <person name="Shen Q."/>
            <person name="Zhang L."/>
            <person name="Liao Z."/>
            <person name="Wang S."/>
            <person name="Yan T."/>
            <person name="Shi P."/>
            <person name="Liu M."/>
            <person name="Fu X."/>
            <person name="Pan Q."/>
            <person name="Wang Y."/>
            <person name="Lv Z."/>
            <person name="Lu X."/>
            <person name="Zhang F."/>
            <person name="Jiang W."/>
            <person name="Ma Y."/>
            <person name="Chen M."/>
            <person name="Hao X."/>
            <person name="Li L."/>
            <person name="Tang Y."/>
            <person name="Lv G."/>
            <person name="Zhou Y."/>
            <person name="Sun X."/>
            <person name="Brodelius P.E."/>
            <person name="Rose J.K.C."/>
            <person name="Tang K."/>
        </authorList>
    </citation>
    <scope>NUCLEOTIDE SEQUENCE [LARGE SCALE GENOMIC DNA]</scope>
    <source>
        <strain evidence="13">cv. Huhao1</strain>
        <tissue evidence="12">Leaf</tissue>
    </source>
</reference>
<dbReference type="GO" id="GO:0016705">
    <property type="term" value="F:oxidoreductase activity, acting on paired donors, with incorporation or reduction of molecular oxygen"/>
    <property type="evidence" value="ECO:0007669"/>
    <property type="project" value="InterPro"/>
</dbReference>
<dbReference type="Pfam" id="PF00067">
    <property type="entry name" value="p450"/>
    <property type="match status" value="1"/>
</dbReference>
<dbReference type="PANTHER" id="PTHR47955">
    <property type="entry name" value="CYTOCHROME P450 FAMILY 71 PROTEIN"/>
    <property type="match status" value="1"/>
</dbReference>
<evidence type="ECO:0000313" key="13">
    <source>
        <dbReference type="Proteomes" id="UP000245207"/>
    </source>
</evidence>
<dbReference type="InterPro" id="IPR036396">
    <property type="entry name" value="Cyt_P450_sf"/>
</dbReference>
<dbReference type="GO" id="GO:0051762">
    <property type="term" value="P:sesquiterpene biosynthetic process"/>
    <property type="evidence" value="ECO:0007669"/>
    <property type="project" value="UniProtKB-ARBA"/>
</dbReference>
<keyword evidence="6 11" id="KW-1133">Transmembrane helix</keyword>
<keyword evidence="13" id="KW-1185">Reference proteome</keyword>
<dbReference type="Gene3D" id="1.10.630.10">
    <property type="entry name" value="Cytochrome P450"/>
    <property type="match status" value="1"/>
</dbReference>
<keyword evidence="7" id="KW-0560">Oxidoreductase</keyword>
<protein>
    <submittedName>
        <fullName evidence="12">Premnaspirodiene oxygenase</fullName>
    </submittedName>
</protein>
<evidence type="ECO:0000256" key="3">
    <source>
        <dbReference type="ARBA" id="ARBA00022617"/>
    </source>
</evidence>